<keyword evidence="4" id="KW-1185">Reference proteome</keyword>
<name>A0ABD3J235_EUCGL</name>
<dbReference type="Pfam" id="PF01476">
    <property type="entry name" value="LysM"/>
    <property type="match status" value="1"/>
</dbReference>
<feature type="domain" description="LysM" evidence="2">
    <location>
        <begin position="47"/>
        <end position="92"/>
    </location>
</feature>
<reference evidence="3 4" key="1">
    <citation type="submission" date="2024-11" db="EMBL/GenBank/DDBJ databases">
        <title>Chromosome-level genome assembly of Eucalyptus globulus Labill. provides insights into its genome evolution.</title>
        <authorList>
            <person name="Li X."/>
        </authorList>
    </citation>
    <scope>NUCLEOTIDE SEQUENCE [LARGE SCALE GENOMIC DNA]</scope>
    <source>
        <strain evidence="3">CL2024</strain>
        <tissue evidence="3">Fresh tender leaves</tissue>
    </source>
</reference>
<dbReference type="SUPFAM" id="SSF54106">
    <property type="entry name" value="LysM domain"/>
    <property type="match status" value="1"/>
</dbReference>
<sequence>MTKITGNKSTVFFNLVSLLFFVLMVPVVESRVVGTVPKAEPGLVCDEVVGVKSGDTCFAIAQQFDSTIEDFRFINPNLSSLRRSMALHRRDVDLSPKRCLVYTSMNKGVGKCNALITQLLVMQVWWSGRHVLFQCHQAMQFANCD</sequence>
<feature type="signal peptide" evidence="1">
    <location>
        <begin position="1"/>
        <end position="30"/>
    </location>
</feature>
<feature type="chain" id="PRO_5044829183" description="LysM domain-containing protein" evidence="1">
    <location>
        <begin position="31"/>
        <end position="145"/>
    </location>
</feature>
<dbReference type="Gene3D" id="3.10.350.10">
    <property type="entry name" value="LysM domain"/>
    <property type="match status" value="1"/>
</dbReference>
<dbReference type="PROSITE" id="PS51782">
    <property type="entry name" value="LYSM"/>
    <property type="match status" value="1"/>
</dbReference>
<comment type="caution">
    <text evidence="3">The sequence shown here is derived from an EMBL/GenBank/DDBJ whole genome shotgun (WGS) entry which is preliminary data.</text>
</comment>
<organism evidence="3 4">
    <name type="scientific">Eucalyptus globulus</name>
    <name type="common">Tasmanian blue gum</name>
    <dbReference type="NCBI Taxonomy" id="34317"/>
    <lineage>
        <taxon>Eukaryota</taxon>
        <taxon>Viridiplantae</taxon>
        <taxon>Streptophyta</taxon>
        <taxon>Embryophyta</taxon>
        <taxon>Tracheophyta</taxon>
        <taxon>Spermatophyta</taxon>
        <taxon>Magnoliopsida</taxon>
        <taxon>eudicotyledons</taxon>
        <taxon>Gunneridae</taxon>
        <taxon>Pentapetalae</taxon>
        <taxon>rosids</taxon>
        <taxon>malvids</taxon>
        <taxon>Myrtales</taxon>
        <taxon>Myrtaceae</taxon>
        <taxon>Myrtoideae</taxon>
        <taxon>Eucalypteae</taxon>
        <taxon>Eucalyptus</taxon>
    </lineage>
</organism>
<dbReference type="AlphaFoldDB" id="A0ABD3J235"/>
<evidence type="ECO:0000313" key="4">
    <source>
        <dbReference type="Proteomes" id="UP001634007"/>
    </source>
</evidence>
<evidence type="ECO:0000256" key="1">
    <source>
        <dbReference type="SAM" id="SignalP"/>
    </source>
</evidence>
<evidence type="ECO:0000313" key="3">
    <source>
        <dbReference type="EMBL" id="KAL3721467.1"/>
    </source>
</evidence>
<accession>A0ABD3J235</accession>
<evidence type="ECO:0000259" key="2">
    <source>
        <dbReference type="PROSITE" id="PS51782"/>
    </source>
</evidence>
<protein>
    <recommendedName>
        <fullName evidence="2">LysM domain-containing protein</fullName>
    </recommendedName>
</protein>
<proteinExistence type="predicted"/>
<dbReference type="InterPro" id="IPR036779">
    <property type="entry name" value="LysM_dom_sf"/>
</dbReference>
<dbReference type="Proteomes" id="UP001634007">
    <property type="component" value="Unassembled WGS sequence"/>
</dbReference>
<dbReference type="EMBL" id="JBJKBG010000009">
    <property type="protein sequence ID" value="KAL3721467.1"/>
    <property type="molecule type" value="Genomic_DNA"/>
</dbReference>
<dbReference type="InterPro" id="IPR018392">
    <property type="entry name" value="LysM"/>
</dbReference>
<gene>
    <name evidence="3" type="ORF">ACJRO7_033895</name>
</gene>
<keyword evidence="1" id="KW-0732">Signal</keyword>
<dbReference type="CDD" id="cd00118">
    <property type="entry name" value="LysM"/>
    <property type="match status" value="1"/>
</dbReference>